<feature type="compositionally biased region" description="Low complexity" evidence="2">
    <location>
        <begin position="99"/>
        <end position="112"/>
    </location>
</feature>
<sequence>MYPSTYETSEDHSRQQLSIPIPPSGMYDASQLSAAYSQQLTQSPYHPPTGAPTADTSASTSATMVDYFPKQALIASSSFQPSTSDWSSHPPRVASLQAGPSQSRSTSTSTVGTGHGPKTSRQQFTACGACRHRRVKCDLKDRQEEAERQAALELQNGTVGPVRGQGKRRKVSCTNCLERKMNCIDEYAPLKAQKQLRRGKRISEIENIYGKSATNAAMASSEDSEATSSREALRDIATLPELTLEFFESPFFRRFQVQRPVIDPDDFVQRYLRPTNPTAAAMGPEGAILCHVLYAWAVSYGVDERGNCDVPENGGAPLLNVSLLHPSDAEASREADRQGRRAKMRYVVEIILREIDDAGILRRPSWDGVRVLLLLLPLTEGISTSVERLTMYESAVSQVHALCSFNALGYDGQPSAASSANGGTDSREGRDYLLVRVRVYWYAFVHEGITTGLKGGRLHLDGDDLETIQDSINHRSLMVKSPEMKSSIKFATAPIQLAMACRLINKALTGQVARRKADVNAALVKEAWEALEKCWEEFDALRHEPPGSYTSADEVIRFSDGWKIFLFEAQNVIRTSLEKRLEGIVSQTGAYISDPDSTNGEVTNLRHLLDISKSKCEVQTRQTMDIIKRHVGTSFFEWDASLVRDGTYYTAMLLAKMRDTDEDIVICLRALNELRWAHAKSFERSADLRREWQQTRSSSSSEHIFPWDPLATGPTSAHSLPNHSPHFSPPSTEYNYQLQPSHSHSLVQVIKSDPSPGPGEENVWNDRYEFVRQDSTSLSASGSGSTTGYMSVPPAPMGQEMEEMGYVQHNFDIYNPEGYYFHQG</sequence>
<dbReference type="Proteomes" id="UP000289152">
    <property type="component" value="Unassembled WGS sequence"/>
</dbReference>
<keyword evidence="1" id="KW-0539">Nucleus</keyword>
<organism evidence="3 4">
    <name type="scientific">Tremella mesenterica</name>
    <name type="common">Jelly fungus</name>
    <dbReference type="NCBI Taxonomy" id="5217"/>
    <lineage>
        <taxon>Eukaryota</taxon>
        <taxon>Fungi</taxon>
        <taxon>Dikarya</taxon>
        <taxon>Basidiomycota</taxon>
        <taxon>Agaricomycotina</taxon>
        <taxon>Tremellomycetes</taxon>
        <taxon>Tremellales</taxon>
        <taxon>Tremellaceae</taxon>
        <taxon>Tremella</taxon>
    </lineage>
</organism>
<comment type="caution">
    <text evidence="3">The sequence shown here is derived from an EMBL/GenBank/DDBJ whole genome shotgun (WGS) entry which is preliminary data.</text>
</comment>
<dbReference type="PANTHER" id="PTHR31668">
    <property type="entry name" value="GLUCOSE TRANSPORT TRANSCRIPTION REGULATOR RGT1-RELATED-RELATED"/>
    <property type="match status" value="1"/>
</dbReference>
<feature type="compositionally biased region" description="Polar residues" evidence="2">
    <location>
        <begin position="713"/>
        <end position="722"/>
    </location>
</feature>
<dbReference type="InterPro" id="IPR050797">
    <property type="entry name" value="Carb_Metab_Trans_Reg"/>
</dbReference>
<dbReference type="InterPro" id="IPR036864">
    <property type="entry name" value="Zn2-C6_fun-type_DNA-bd_sf"/>
</dbReference>
<dbReference type="InParanoid" id="A0A4Q1BQP1"/>
<feature type="region of interest" description="Disordered" evidence="2">
    <location>
        <begin position="701"/>
        <end position="738"/>
    </location>
</feature>
<dbReference type="PANTHER" id="PTHR31668:SF4">
    <property type="entry name" value="TRANSCRIPTIONAL ACTIVATOR PROTEIN DAL81"/>
    <property type="match status" value="1"/>
</dbReference>
<evidence type="ECO:0000256" key="1">
    <source>
        <dbReference type="ARBA" id="ARBA00023242"/>
    </source>
</evidence>
<dbReference type="GO" id="GO:0008270">
    <property type="term" value="F:zinc ion binding"/>
    <property type="evidence" value="ECO:0007669"/>
    <property type="project" value="InterPro"/>
</dbReference>
<feature type="region of interest" description="Disordered" evidence="2">
    <location>
        <begin position="80"/>
        <end position="121"/>
    </location>
</feature>
<evidence type="ECO:0008006" key="5">
    <source>
        <dbReference type="Google" id="ProtNLM"/>
    </source>
</evidence>
<dbReference type="OrthoDB" id="3263880at2759"/>
<dbReference type="AlphaFoldDB" id="A0A4Q1BQP1"/>
<dbReference type="VEuPathDB" id="FungiDB:TREMEDRAFT_61265"/>
<feature type="compositionally biased region" description="Polar residues" evidence="2">
    <location>
        <begin position="30"/>
        <end position="44"/>
    </location>
</feature>
<dbReference type="GO" id="GO:0000981">
    <property type="term" value="F:DNA-binding transcription factor activity, RNA polymerase II-specific"/>
    <property type="evidence" value="ECO:0007669"/>
    <property type="project" value="InterPro"/>
</dbReference>
<accession>A0A4Q1BQP1</accession>
<evidence type="ECO:0000313" key="4">
    <source>
        <dbReference type="Proteomes" id="UP000289152"/>
    </source>
</evidence>
<dbReference type="EMBL" id="SDIL01000022">
    <property type="protein sequence ID" value="RXK40132.1"/>
    <property type="molecule type" value="Genomic_DNA"/>
</dbReference>
<reference evidence="3 4" key="1">
    <citation type="submission" date="2016-06" db="EMBL/GenBank/DDBJ databases">
        <title>Evolution of pathogenesis and genome organization in the Tremellales.</title>
        <authorList>
            <person name="Cuomo C."/>
            <person name="Litvintseva A."/>
            <person name="Heitman J."/>
            <person name="Chen Y."/>
            <person name="Sun S."/>
            <person name="Springer D."/>
            <person name="Dromer F."/>
            <person name="Young S."/>
            <person name="Zeng Q."/>
            <person name="Chapman S."/>
            <person name="Gujja S."/>
            <person name="Saif S."/>
            <person name="Birren B."/>
        </authorList>
    </citation>
    <scope>NUCLEOTIDE SEQUENCE [LARGE SCALE GENOMIC DNA]</scope>
    <source>
        <strain evidence="3 4">ATCC 28783</strain>
    </source>
</reference>
<protein>
    <recommendedName>
        <fullName evidence="5">Zn(2)-C6 fungal-type domain-containing protein</fullName>
    </recommendedName>
</protein>
<keyword evidence="4" id="KW-1185">Reference proteome</keyword>
<dbReference type="GO" id="GO:0005634">
    <property type="term" value="C:nucleus"/>
    <property type="evidence" value="ECO:0007669"/>
    <property type="project" value="TreeGrafter"/>
</dbReference>
<dbReference type="GO" id="GO:0001080">
    <property type="term" value="P:nitrogen catabolite activation of transcription from RNA polymerase II promoter"/>
    <property type="evidence" value="ECO:0007669"/>
    <property type="project" value="TreeGrafter"/>
</dbReference>
<name>A0A4Q1BQP1_TREME</name>
<gene>
    <name evidence="3" type="ORF">M231_02589</name>
</gene>
<feature type="region of interest" description="Disordered" evidence="2">
    <location>
        <begin position="1"/>
        <end position="58"/>
    </location>
</feature>
<evidence type="ECO:0000313" key="3">
    <source>
        <dbReference type="EMBL" id="RXK40132.1"/>
    </source>
</evidence>
<feature type="compositionally biased region" description="Polar residues" evidence="2">
    <location>
        <begin position="729"/>
        <end position="738"/>
    </location>
</feature>
<proteinExistence type="predicted"/>
<evidence type="ECO:0000256" key="2">
    <source>
        <dbReference type="SAM" id="MobiDB-lite"/>
    </source>
</evidence>
<dbReference type="Gene3D" id="4.10.240.10">
    <property type="entry name" value="Zn(2)-C6 fungal-type DNA-binding domain"/>
    <property type="match status" value="1"/>
</dbReference>
<dbReference type="STRING" id="5217.A0A4Q1BQP1"/>